<evidence type="ECO:0000313" key="2">
    <source>
        <dbReference type="Proteomes" id="UP000600918"/>
    </source>
</evidence>
<protein>
    <submittedName>
        <fullName evidence="1">Uncharacterized protein</fullName>
    </submittedName>
</protein>
<name>A0A834KZC9_VESPE</name>
<reference evidence="1" key="1">
    <citation type="journal article" date="2020" name="G3 (Bethesda)">
        <title>High-Quality Assemblies for Three Invasive Social Wasps from the &lt;i&gt;Vespula&lt;/i&gt; Genus.</title>
        <authorList>
            <person name="Harrop T.W.R."/>
            <person name="Guhlin J."/>
            <person name="McLaughlin G.M."/>
            <person name="Permina E."/>
            <person name="Stockwell P."/>
            <person name="Gilligan J."/>
            <person name="Le Lec M.F."/>
            <person name="Gruber M.A.M."/>
            <person name="Quinn O."/>
            <person name="Lovegrove M."/>
            <person name="Duncan E.J."/>
            <person name="Remnant E.J."/>
            <person name="Van Eeckhoven J."/>
            <person name="Graham B."/>
            <person name="Knapp R.A."/>
            <person name="Langford K.W."/>
            <person name="Kronenberg Z."/>
            <person name="Press M.O."/>
            <person name="Eacker S.M."/>
            <person name="Wilson-Rankin E.E."/>
            <person name="Purcell J."/>
            <person name="Lester P.J."/>
            <person name="Dearden P.K."/>
        </authorList>
    </citation>
    <scope>NUCLEOTIDE SEQUENCE</scope>
    <source>
        <strain evidence="1">Volc-1</strain>
    </source>
</reference>
<gene>
    <name evidence="1" type="ORF">H0235_012787</name>
</gene>
<accession>A0A834KZC9</accession>
<comment type="caution">
    <text evidence="1">The sequence shown here is derived from an EMBL/GenBank/DDBJ whole genome shotgun (WGS) entry which is preliminary data.</text>
</comment>
<proteinExistence type="predicted"/>
<dbReference type="AlphaFoldDB" id="A0A834KZC9"/>
<keyword evidence="2" id="KW-1185">Reference proteome</keyword>
<dbReference type="Proteomes" id="UP000600918">
    <property type="component" value="Unassembled WGS sequence"/>
</dbReference>
<sequence>MNEDLATWETFLKGQHGRLVARWYSDVNDGGGYGGSYGGGEMPVCHVLRYLFSTPKKHLSRVETCIGA</sequence>
<evidence type="ECO:0000313" key="1">
    <source>
        <dbReference type="EMBL" id="KAF7412936.1"/>
    </source>
</evidence>
<organism evidence="1 2">
    <name type="scientific">Vespula pensylvanica</name>
    <name type="common">Western yellow jacket</name>
    <name type="synonym">Wasp</name>
    <dbReference type="NCBI Taxonomy" id="30213"/>
    <lineage>
        <taxon>Eukaryota</taxon>
        <taxon>Metazoa</taxon>
        <taxon>Ecdysozoa</taxon>
        <taxon>Arthropoda</taxon>
        <taxon>Hexapoda</taxon>
        <taxon>Insecta</taxon>
        <taxon>Pterygota</taxon>
        <taxon>Neoptera</taxon>
        <taxon>Endopterygota</taxon>
        <taxon>Hymenoptera</taxon>
        <taxon>Apocrita</taxon>
        <taxon>Aculeata</taxon>
        <taxon>Vespoidea</taxon>
        <taxon>Vespidae</taxon>
        <taxon>Vespinae</taxon>
        <taxon>Vespula</taxon>
    </lineage>
</organism>
<dbReference type="EMBL" id="JACSDY010000012">
    <property type="protein sequence ID" value="KAF7412936.1"/>
    <property type="molecule type" value="Genomic_DNA"/>
</dbReference>